<sequence length="50" mass="5778">MINHKLKKLEKIFTKNKESRKKNHPKEKPFIKNLAPLGIKAVIVDEIGIV</sequence>
<reference evidence="1 2" key="1">
    <citation type="submission" date="2022-10" db="EMBL/GenBank/DDBJ databases">
        <title>Identification of biosynthetic pathway for the production of the potent trypsin inhibitor radiosumin.</title>
        <authorList>
            <person name="Fewer D.P."/>
            <person name="Delbaje E."/>
            <person name="Ouyang X."/>
            <person name="Agostino P.D."/>
            <person name="Wahlsten M."/>
            <person name="Jokela J."/>
            <person name="Permi P."/>
            <person name="Haapaniemi E."/>
            <person name="Koistinen H."/>
        </authorList>
    </citation>
    <scope>NUCLEOTIDE SEQUENCE [LARGE SCALE GENOMIC DNA]</scope>
    <source>
        <strain evidence="1 2">NIES-515</strain>
    </source>
</reference>
<protein>
    <recommendedName>
        <fullName evidence="3">Transposase</fullName>
    </recommendedName>
</protein>
<dbReference type="Proteomes" id="UP001526143">
    <property type="component" value="Unassembled WGS sequence"/>
</dbReference>
<comment type="caution">
    <text evidence="1">The sequence shown here is derived from an EMBL/GenBank/DDBJ whole genome shotgun (WGS) entry which is preliminary data.</text>
</comment>
<evidence type="ECO:0000313" key="1">
    <source>
        <dbReference type="EMBL" id="MCV3216992.1"/>
    </source>
</evidence>
<gene>
    <name evidence="1" type="ORF">OGM63_26385</name>
</gene>
<accession>A0ABT3B6I8</accession>
<evidence type="ECO:0000313" key="2">
    <source>
        <dbReference type="Proteomes" id="UP001526143"/>
    </source>
</evidence>
<name>A0ABT3B6I8_9CYAN</name>
<dbReference type="EMBL" id="JAOWRF010000372">
    <property type="protein sequence ID" value="MCV3216992.1"/>
    <property type="molecule type" value="Genomic_DNA"/>
</dbReference>
<evidence type="ECO:0008006" key="3">
    <source>
        <dbReference type="Google" id="ProtNLM"/>
    </source>
</evidence>
<keyword evidence="2" id="KW-1185">Reference proteome</keyword>
<proteinExistence type="predicted"/>
<organism evidence="1 2">
    <name type="scientific">Plectonema radiosum NIES-515</name>
    <dbReference type="NCBI Taxonomy" id="2986073"/>
    <lineage>
        <taxon>Bacteria</taxon>
        <taxon>Bacillati</taxon>
        <taxon>Cyanobacteriota</taxon>
        <taxon>Cyanophyceae</taxon>
        <taxon>Oscillatoriophycideae</taxon>
        <taxon>Oscillatoriales</taxon>
        <taxon>Microcoleaceae</taxon>
        <taxon>Plectonema</taxon>
    </lineage>
</organism>